<dbReference type="InterPro" id="IPR005467">
    <property type="entry name" value="His_kinase_dom"/>
</dbReference>
<evidence type="ECO:0000256" key="3">
    <source>
        <dbReference type="ARBA" id="ARBA00022553"/>
    </source>
</evidence>
<keyword evidence="6" id="KW-0902">Two-component regulatory system</keyword>
<dbReference type="InterPro" id="IPR036097">
    <property type="entry name" value="HisK_dim/P_sf"/>
</dbReference>
<protein>
    <recommendedName>
        <fullName evidence="2">histidine kinase</fullName>
        <ecNumber evidence="2">2.7.13.3</ecNumber>
    </recommendedName>
</protein>
<feature type="domain" description="Histidine kinase" evidence="7">
    <location>
        <begin position="233"/>
        <end position="449"/>
    </location>
</feature>
<dbReference type="EMBL" id="RZUL01000003">
    <property type="protein sequence ID" value="RVT41174.1"/>
    <property type="molecule type" value="Genomic_DNA"/>
</dbReference>
<keyword evidence="9" id="KW-1185">Reference proteome</keyword>
<dbReference type="InterPro" id="IPR004358">
    <property type="entry name" value="Sig_transdc_His_kin-like_C"/>
</dbReference>
<evidence type="ECO:0000313" key="8">
    <source>
        <dbReference type="EMBL" id="RVT41174.1"/>
    </source>
</evidence>
<proteinExistence type="predicted"/>
<keyword evidence="5 8" id="KW-0418">Kinase</keyword>
<dbReference type="InterPro" id="IPR003661">
    <property type="entry name" value="HisK_dim/P_dom"/>
</dbReference>
<name>A0A437J833_9SPHN</name>
<dbReference type="Gene3D" id="1.10.287.130">
    <property type="match status" value="1"/>
</dbReference>
<keyword evidence="4" id="KW-0808">Transferase</keyword>
<dbReference type="InterPro" id="IPR036890">
    <property type="entry name" value="HATPase_C_sf"/>
</dbReference>
<accession>A0A437J833</accession>
<dbReference type="Gene3D" id="3.30.565.10">
    <property type="entry name" value="Histidine kinase-like ATPase, C-terminal domain"/>
    <property type="match status" value="1"/>
</dbReference>
<dbReference type="PANTHER" id="PTHR43711:SF1">
    <property type="entry name" value="HISTIDINE KINASE 1"/>
    <property type="match status" value="1"/>
</dbReference>
<comment type="caution">
    <text evidence="8">The sequence shown here is derived from an EMBL/GenBank/DDBJ whole genome shotgun (WGS) entry which is preliminary data.</text>
</comment>
<dbReference type="SUPFAM" id="SSF55874">
    <property type="entry name" value="ATPase domain of HSP90 chaperone/DNA topoisomerase II/histidine kinase"/>
    <property type="match status" value="1"/>
</dbReference>
<keyword evidence="3" id="KW-0597">Phosphoprotein</keyword>
<dbReference type="InterPro" id="IPR003594">
    <property type="entry name" value="HATPase_dom"/>
</dbReference>
<dbReference type="PANTHER" id="PTHR43711">
    <property type="entry name" value="TWO-COMPONENT HISTIDINE KINASE"/>
    <property type="match status" value="1"/>
</dbReference>
<evidence type="ECO:0000259" key="7">
    <source>
        <dbReference type="PROSITE" id="PS50109"/>
    </source>
</evidence>
<dbReference type="Proteomes" id="UP000282977">
    <property type="component" value="Unassembled WGS sequence"/>
</dbReference>
<dbReference type="GO" id="GO:0000155">
    <property type="term" value="F:phosphorelay sensor kinase activity"/>
    <property type="evidence" value="ECO:0007669"/>
    <property type="project" value="InterPro"/>
</dbReference>
<gene>
    <name evidence="8" type="ORF">ENE74_09795</name>
</gene>
<evidence type="ECO:0000313" key="9">
    <source>
        <dbReference type="Proteomes" id="UP000282977"/>
    </source>
</evidence>
<dbReference type="SMART" id="SM00387">
    <property type="entry name" value="HATPase_c"/>
    <property type="match status" value="1"/>
</dbReference>
<reference evidence="8 9" key="1">
    <citation type="submission" date="2019-01" db="EMBL/GenBank/DDBJ databases">
        <authorList>
            <person name="Chen W.-M."/>
        </authorList>
    </citation>
    <scope>NUCLEOTIDE SEQUENCE [LARGE SCALE GENOMIC DNA]</scope>
    <source>
        <strain evidence="8 9">TLA-22</strain>
    </source>
</reference>
<evidence type="ECO:0000256" key="6">
    <source>
        <dbReference type="ARBA" id="ARBA00023012"/>
    </source>
</evidence>
<organism evidence="8 9">
    <name type="scientific">Sphingobium algorifonticola</name>
    <dbReference type="NCBI Taxonomy" id="2008318"/>
    <lineage>
        <taxon>Bacteria</taxon>
        <taxon>Pseudomonadati</taxon>
        <taxon>Pseudomonadota</taxon>
        <taxon>Alphaproteobacteria</taxon>
        <taxon>Sphingomonadales</taxon>
        <taxon>Sphingomonadaceae</taxon>
        <taxon>Sphingobium</taxon>
    </lineage>
</organism>
<dbReference type="SUPFAM" id="SSF47384">
    <property type="entry name" value="Homodimeric domain of signal transducing histidine kinase"/>
    <property type="match status" value="1"/>
</dbReference>
<comment type="catalytic activity">
    <reaction evidence="1">
        <text>ATP + protein L-histidine = ADP + protein N-phospho-L-histidine.</text>
        <dbReference type="EC" id="2.7.13.3"/>
    </reaction>
</comment>
<dbReference type="AlphaFoldDB" id="A0A437J833"/>
<dbReference type="Pfam" id="PF02518">
    <property type="entry name" value="HATPase_c"/>
    <property type="match status" value="1"/>
</dbReference>
<evidence type="ECO:0000256" key="1">
    <source>
        <dbReference type="ARBA" id="ARBA00000085"/>
    </source>
</evidence>
<dbReference type="InterPro" id="IPR050736">
    <property type="entry name" value="Sensor_HK_Regulatory"/>
</dbReference>
<dbReference type="PRINTS" id="PR00344">
    <property type="entry name" value="BCTRLSENSOR"/>
</dbReference>
<dbReference type="OrthoDB" id="7933832at2"/>
<dbReference type="EC" id="2.7.13.3" evidence="2"/>
<evidence type="ECO:0000256" key="5">
    <source>
        <dbReference type="ARBA" id="ARBA00022777"/>
    </source>
</evidence>
<dbReference type="PROSITE" id="PS50109">
    <property type="entry name" value="HIS_KIN"/>
    <property type="match status" value="1"/>
</dbReference>
<evidence type="ECO:0000256" key="2">
    <source>
        <dbReference type="ARBA" id="ARBA00012438"/>
    </source>
</evidence>
<sequence length="449" mass="48891">MQDVLRATVHADGRLLSADPPLATLQRHAGGSVDGPLAVPQLAALARLALRLNIPLSRPVIAAGPSSDIDMWVRAQPRGEQIDLTIIEWRERPAQTAVPEDKGRSADLLASGDGWWWQIDAQLRFVVVDADDAGSDDAMLPKVGSRLAGWFRIAADTDGDLPILRAFAERRPFNGQRATGPDETPCLLSGMPMFDAHGRLTGYRCRTQPVVQYKTPDRTDDAPGLSLPMFGRRLDRALRQPLGRIIANAETISSQREGPLRPDYAGYAADIASAGRHLMALVDDLADLQAIDRPDFTVTIEDVDLADLARRAAGLLGVKAADRRIRLDAPDEHEHLMARGEFRRVLQVLVNLIGNAVRYGPEGSMVWIRVDQSDDGRANVTVADQGNGIAPEDHERIFDKFERLGRDEAGGSGLGLYISRRLARAMDGDIRVDSAPGQGARFVLTLPAA</sequence>
<dbReference type="CDD" id="cd00082">
    <property type="entry name" value="HisKA"/>
    <property type="match status" value="1"/>
</dbReference>
<evidence type="ECO:0000256" key="4">
    <source>
        <dbReference type="ARBA" id="ARBA00022679"/>
    </source>
</evidence>